<organism evidence="1 2">
    <name type="scientific">Methylomirabilis oxygeniifera</name>
    <dbReference type="NCBI Taxonomy" id="671143"/>
    <lineage>
        <taxon>Bacteria</taxon>
        <taxon>Candidatus Methylomirabilota</taxon>
        <taxon>Candidatus Methylomirabilia</taxon>
        <taxon>Candidatus Methylomirabilales</taxon>
        <taxon>Candidatus Methylomirabilaceae</taxon>
        <taxon>Candidatus Methylomirabilis</taxon>
    </lineage>
</organism>
<dbReference type="HOGENOM" id="CLU_2804453_0_0_0"/>
<evidence type="ECO:0000313" key="1">
    <source>
        <dbReference type="EMBL" id="CBE68889.1"/>
    </source>
</evidence>
<dbReference type="Proteomes" id="UP000006898">
    <property type="component" value="Chromosome"/>
</dbReference>
<reference evidence="1 2" key="1">
    <citation type="journal article" date="2010" name="Nature">
        <title>Nitrite-driven anaerobic methane oxidation by oxygenic bacteria.</title>
        <authorList>
            <person name="Ettwig K.F."/>
            <person name="Butler M.K."/>
            <person name="Le Paslier D."/>
            <person name="Pelletier E."/>
            <person name="Mangenot S."/>
            <person name="Kuypers M.M.M."/>
            <person name="Schreiber F."/>
            <person name="Dutilh B.E."/>
            <person name="Zedelius J."/>
            <person name="de Beer D."/>
            <person name="Gloerich J."/>
            <person name="Wessels H.J.C.T."/>
            <person name="van Allen T."/>
            <person name="Luesken F."/>
            <person name="Wu M."/>
            <person name="van de Pas-Schoonen K.T."/>
            <person name="Op den Camp H.J.M."/>
            <person name="Janssen-Megens E.M."/>
            <person name="Francoijs K-J."/>
            <person name="Stunnenberg H."/>
            <person name="Weissenbach J."/>
            <person name="Jetten M.S.M."/>
            <person name="Strous M."/>
        </authorList>
    </citation>
    <scope>NUCLEOTIDE SEQUENCE [LARGE SCALE GENOMIC DNA]</scope>
</reference>
<gene>
    <name evidence="1" type="ORF">DAMO_1831</name>
</gene>
<evidence type="ECO:0000313" key="2">
    <source>
        <dbReference type="Proteomes" id="UP000006898"/>
    </source>
</evidence>
<protein>
    <submittedName>
        <fullName evidence="1">Uncharacterized protein</fullName>
    </submittedName>
</protein>
<accession>D5MGK8</accession>
<name>D5MGK8_METO1</name>
<dbReference type="KEGG" id="mox:DAMO_1831"/>
<dbReference type="EMBL" id="FP565575">
    <property type="protein sequence ID" value="CBE68889.1"/>
    <property type="molecule type" value="Genomic_DNA"/>
</dbReference>
<sequence length="67" mass="7883">MLVSFYLVFWRQSLRCPTKPWTLYPKPSIFVARPGRLELPTYCLEGSRSIRLSYGRLEKQLSAISFQ</sequence>
<proteinExistence type="predicted"/>
<dbReference type="AlphaFoldDB" id="D5MGK8"/>